<dbReference type="Pfam" id="PF05167">
    <property type="entry name" value="DUF711"/>
    <property type="match status" value="1"/>
</dbReference>
<dbReference type="OrthoDB" id="10263808at2759"/>
<dbReference type="InterPro" id="IPR007841">
    <property type="entry name" value="UPF0210"/>
</dbReference>
<dbReference type="PANTHER" id="PTHR37560">
    <property type="entry name" value="UPF0210 PROTEIN SPR0218"/>
    <property type="match status" value="1"/>
</dbReference>
<dbReference type="EMBL" id="CAJHUC010003126">
    <property type="protein sequence ID" value="CAD7705434.1"/>
    <property type="molecule type" value="Genomic_DNA"/>
</dbReference>
<dbReference type="SUPFAM" id="SSF51998">
    <property type="entry name" value="PFL-like glycyl radical enzymes"/>
    <property type="match status" value="1"/>
</dbReference>
<organism evidence="1 2">
    <name type="scientific">Ostreobium quekettii</name>
    <dbReference type="NCBI Taxonomy" id="121088"/>
    <lineage>
        <taxon>Eukaryota</taxon>
        <taxon>Viridiplantae</taxon>
        <taxon>Chlorophyta</taxon>
        <taxon>core chlorophytes</taxon>
        <taxon>Ulvophyceae</taxon>
        <taxon>TCBD clade</taxon>
        <taxon>Bryopsidales</taxon>
        <taxon>Ostreobineae</taxon>
        <taxon>Ostreobiaceae</taxon>
        <taxon>Ostreobium</taxon>
    </lineage>
</organism>
<reference evidence="1" key="1">
    <citation type="submission" date="2020-12" db="EMBL/GenBank/DDBJ databases">
        <authorList>
            <person name="Iha C."/>
        </authorList>
    </citation>
    <scope>NUCLEOTIDE SEQUENCE</scope>
</reference>
<evidence type="ECO:0000313" key="2">
    <source>
        <dbReference type="Proteomes" id="UP000708148"/>
    </source>
</evidence>
<sequence>MLFYSSDSCRQFRSLIECVNLAKFHTLHLLCVCVCVCVLQTGRATSGSVLRPIVRQVYHFFLLDMLKKAAALGLPLAQRTMEFCTQHSRQAACEDLEKAEQLLYDALTEALEPVQRIAERLERDLGVPYMHIDTSLAPGLDTPSMTDSFEALGIGPFGGPGTLAVCSLVTSVLKRIPVRKGGYCGLMLPVCEDAGLSKAAAEGHLRIADLLQYSCFCGCGLDTVPIQGYTGDPVEDRTVEQKIAGIIMDLTALAFRLDKPLSCRLLPQPGKKSGDKTTFQSPYLINSRVMVL</sequence>
<gene>
    <name evidence="1" type="ORF">OSTQU699_LOCUS10789</name>
</gene>
<dbReference type="Proteomes" id="UP000708148">
    <property type="component" value="Unassembled WGS sequence"/>
</dbReference>
<name>A0A8S1JJ22_9CHLO</name>
<comment type="caution">
    <text evidence="1">The sequence shown here is derived from an EMBL/GenBank/DDBJ whole genome shotgun (WGS) entry which is preliminary data.</text>
</comment>
<dbReference type="Gene3D" id="3.20.70.20">
    <property type="match status" value="1"/>
</dbReference>
<evidence type="ECO:0000313" key="1">
    <source>
        <dbReference type="EMBL" id="CAD7705434.1"/>
    </source>
</evidence>
<protein>
    <submittedName>
        <fullName evidence="1">Uncharacterized protein</fullName>
    </submittedName>
</protein>
<dbReference type="PANTHER" id="PTHR37560:SF2">
    <property type="entry name" value="DUF711 DOMAIN-CONTAINING PROTEIN"/>
    <property type="match status" value="1"/>
</dbReference>
<keyword evidence="2" id="KW-1185">Reference proteome</keyword>
<accession>A0A8S1JJ22</accession>
<dbReference type="AlphaFoldDB" id="A0A8S1JJ22"/>
<proteinExistence type="predicted"/>